<feature type="compositionally biased region" description="Acidic residues" evidence="2">
    <location>
        <begin position="301"/>
        <end position="313"/>
    </location>
</feature>
<evidence type="ECO:0008006" key="5">
    <source>
        <dbReference type="Google" id="ProtNLM"/>
    </source>
</evidence>
<evidence type="ECO:0000313" key="3">
    <source>
        <dbReference type="EMBL" id="KAF2789437.1"/>
    </source>
</evidence>
<keyword evidence="4" id="KW-1185">Reference proteome</keyword>
<reference evidence="3" key="1">
    <citation type="journal article" date="2020" name="Stud. Mycol.">
        <title>101 Dothideomycetes genomes: a test case for predicting lifestyles and emergence of pathogens.</title>
        <authorList>
            <person name="Haridas S."/>
            <person name="Albert R."/>
            <person name="Binder M."/>
            <person name="Bloem J."/>
            <person name="Labutti K."/>
            <person name="Salamov A."/>
            <person name="Andreopoulos B."/>
            <person name="Baker S."/>
            <person name="Barry K."/>
            <person name="Bills G."/>
            <person name="Bluhm B."/>
            <person name="Cannon C."/>
            <person name="Castanera R."/>
            <person name="Culley D."/>
            <person name="Daum C."/>
            <person name="Ezra D."/>
            <person name="Gonzalez J."/>
            <person name="Henrissat B."/>
            <person name="Kuo A."/>
            <person name="Liang C."/>
            <person name="Lipzen A."/>
            <person name="Lutzoni F."/>
            <person name="Magnuson J."/>
            <person name="Mondo S."/>
            <person name="Nolan M."/>
            <person name="Ohm R."/>
            <person name="Pangilinan J."/>
            <person name="Park H.-J."/>
            <person name="Ramirez L."/>
            <person name="Alfaro M."/>
            <person name="Sun H."/>
            <person name="Tritt A."/>
            <person name="Yoshinaga Y."/>
            <person name="Zwiers L.-H."/>
            <person name="Turgeon B."/>
            <person name="Goodwin S."/>
            <person name="Spatafora J."/>
            <person name="Crous P."/>
            <person name="Grigoriev I."/>
        </authorList>
    </citation>
    <scope>NUCLEOTIDE SEQUENCE</scope>
    <source>
        <strain evidence="3">CBS 109.77</strain>
    </source>
</reference>
<feature type="region of interest" description="Disordered" evidence="2">
    <location>
        <begin position="171"/>
        <end position="211"/>
    </location>
</feature>
<gene>
    <name evidence="3" type="ORF">K505DRAFT_328236</name>
</gene>
<feature type="region of interest" description="Disordered" evidence="2">
    <location>
        <begin position="300"/>
        <end position="337"/>
    </location>
</feature>
<feature type="region of interest" description="Disordered" evidence="2">
    <location>
        <begin position="698"/>
        <end position="774"/>
    </location>
</feature>
<feature type="compositionally biased region" description="Polar residues" evidence="2">
    <location>
        <begin position="176"/>
        <end position="190"/>
    </location>
</feature>
<dbReference type="Proteomes" id="UP000799757">
    <property type="component" value="Unassembled WGS sequence"/>
</dbReference>
<accession>A0A6A6X0K0</accession>
<feature type="compositionally biased region" description="Polar residues" evidence="2">
    <location>
        <begin position="753"/>
        <end position="773"/>
    </location>
</feature>
<dbReference type="OrthoDB" id="5369448at2759"/>
<feature type="region of interest" description="Disordered" evidence="2">
    <location>
        <begin position="1"/>
        <end position="101"/>
    </location>
</feature>
<feature type="region of interest" description="Disordered" evidence="2">
    <location>
        <begin position="534"/>
        <end position="568"/>
    </location>
</feature>
<protein>
    <recommendedName>
        <fullName evidence="5">Pathway-specific nitrogen regulator</fullName>
    </recommendedName>
</protein>
<dbReference type="AlphaFoldDB" id="A0A6A6X0K0"/>
<proteinExistence type="predicted"/>
<feature type="compositionally biased region" description="Basic and acidic residues" evidence="2">
    <location>
        <begin position="58"/>
        <end position="68"/>
    </location>
</feature>
<evidence type="ECO:0000313" key="4">
    <source>
        <dbReference type="Proteomes" id="UP000799757"/>
    </source>
</evidence>
<feature type="compositionally biased region" description="Polar residues" evidence="2">
    <location>
        <begin position="78"/>
        <end position="101"/>
    </location>
</feature>
<keyword evidence="1" id="KW-0175">Coiled coil</keyword>
<feature type="compositionally biased region" description="Low complexity" evidence="2">
    <location>
        <begin position="728"/>
        <end position="752"/>
    </location>
</feature>
<feature type="coiled-coil region" evidence="1">
    <location>
        <begin position="434"/>
        <end position="503"/>
    </location>
</feature>
<feature type="compositionally biased region" description="Polar residues" evidence="2">
    <location>
        <begin position="536"/>
        <end position="553"/>
    </location>
</feature>
<feature type="compositionally biased region" description="Basic and acidic residues" evidence="2">
    <location>
        <begin position="127"/>
        <end position="139"/>
    </location>
</feature>
<feature type="region of interest" description="Disordered" evidence="2">
    <location>
        <begin position="115"/>
        <end position="141"/>
    </location>
</feature>
<name>A0A6A6X0K0_9PLEO</name>
<evidence type="ECO:0000256" key="1">
    <source>
        <dbReference type="SAM" id="Coils"/>
    </source>
</evidence>
<organism evidence="3 4">
    <name type="scientific">Melanomma pulvis-pyrius CBS 109.77</name>
    <dbReference type="NCBI Taxonomy" id="1314802"/>
    <lineage>
        <taxon>Eukaryota</taxon>
        <taxon>Fungi</taxon>
        <taxon>Dikarya</taxon>
        <taxon>Ascomycota</taxon>
        <taxon>Pezizomycotina</taxon>
        <taxon>Dothideomycetes</taxon>
        <taxon>Pleosporomycetidae</taxon>
        <taxon>Pleosporales</taxon>
        <taxon>Melanommataceae</taxon>
        <taxon>Melanomma</taxon>
    </lineage>
</organism>
<dbReference type="EMBL" id="MU002137">
    <property type="protein sequence ID" value="KAF2789437.1"/>
    <property type="molecule type" value="Genomic_DNA"/>
</dbReference>
<feature type="compositionally biased region" description="Low complexity" evidence="2">
    <location>
        <begin position="699"/>
        <end position="711"/>
    </location>
</feature>
<sequence>MTTIHHSPPPGATFQSFAIYEDPDDQSPPSPSEAYDEEISFNSERSLPGEDEPLASIEHGHEHEHEHEQDFDDELQPYRSSFTSRPSAMSAATSRRVSGMTTTSFISSLPSEISISSKPAAPANHAGDSRYTPRKERPPFRNPASVRAMQMSSPPPFAAFENPRERLKGAYKLATPSRSGRSETPVSASGSRRRRESQGHVQQSPVPVPTPQQHLPLVLLHVTIIPMQFPYSPELMAKAMPEWLVENYKLLEEKLQDIVLMRRGLLISHPREEYDVLEERILESLELKTPRLLKCGHFVSPEDEDEHDDEDDGVSFTDDATGRGSRMSGGTLTVEEDGEWKHHAPEADDESVCTDCNRHVKRPGNGIGKGSKKWDLKIYAANGLMRAGAWSAAWSEMERCDVEISPWIPEDVRKTLERKVIEHQEREKQKQLYEAEVLRRVEEETTRLKRLEDEAEELRKTEEAALQKEIEAAALQKRMDDEAAEKKRLDDSLNERIEEAKESIRLEFEMQALQEADSVAERFRVLEEALKKEQSKASAQLSTPGPPSLNENMRSQSRGRTRSSSRRPHIAEIPLSTLLSNYFLVLATDRRNLAIVALGALVAYLSMHTNPTLGMQLASSSLPSTSPDDHFLDPISSVIITTTTTATSIATSISTITVTQLHHSIESVQGTPVPSAAEIMSAVLESSVASDEVIYTTIPHPESSEAPIASSSEHDFRESSESAVPSQSMPASLPLDSSDSSPPNLSLSTSTSEANGSQSSEVAEPSQSTSASITPVFEDSGVVLGDASPVLNPALPILESPESEQMLKSEPDAEGTILAALPVHDQEL</sequence>
<evidence type="ECO:0000256" key="2">
    <source>
        <dbReference type="SAM" id="MobiDB-lite"/>
    </source>
</evidence>
<feature type="compositionally biased region" description="Basic residues" evidence="2">
    <location>
        <begin position="557"/>
        <end position="568"/>
    </location>
</feature>